<comment type="caution">
    <text evidence="3">The sequence shown here is derived from an EMBL/GenBank/DDBJ whole genome shotgun (WGS) entry which is preliminary data.</text>
</comment>
<protein>
    <submittedName>
        <fullName evidence="3">Uncharacterized protein</fullName>
    </submittedName>
</protein>
<dbReference type="EMBL" id="JBHSIU010000130">
    <property type="protein sequence ID" value="MFC5007615.1"/>
    <property type="molecule type" value="Genomic_DNA"/>
</dbReference>
<name>A0ABV9WJ18_9ACTN</name>
<organism evidence="3 4">
    <name type="scientific">Dactylosporangium cerinum</name>
    <dbReference type="NCBI Taxonomy" id="1434730"/>
    <lineage>
        <taxon>Bacteria</taxon>
        <taxon>Bacillati</taxon>
        <taxon>Actinomycetota</taxon>
        <taxon>Actinomycetes</taxon>
        <taxon>Micromonosporales</taxon>
        <taxon>Micromonosporaceae</taxon>
        <taxon>Dactylosporangium</taxon>
    </lineage>
</organism>
<evidence type="ECO:0000256" key="2">
    <source>
        <dbReference type="SAM" id="Phobius"/>
    </source>
</evidence>
<keyword evidence="2" id="KW-0472">Membrane</keyword>
<keyword evidence="4" id="KW-1185">Reference proteome</keyword>
<gene>
    <name evidence="3" type="ORF">ACFPIJ_58645</name>
</gene>
<keyword evidence="2" id="KW-1133">Transmembrane helix</keyword>
<feature type="region of interest" description="Disordered" evidence="1">
    <location>
        <begin position="205"/>
        <end position="241"/>
    </location>
</feature>
<proteinExistence type="predicted"/>
<feature type="transmembrane region" description="Helical" evidence="2">
    <location>
        <begin position="143"/>
        <end position="167"/>
    </location>
</feature>
<reference evidence="4" key="1">
    <citation type="journal article" date="2019" name="Int. J. Syst. Evol. Microbiol.">
        <title>The Global Catalogue of Microorganisms (GCM) 10K type strain sequencing project: providing services to taxonomists for standard genome sequencing and annotation.</title>
        <authorList>
            <consortium name="The Broad Institute Genomics Platform"/>
            <consortium name="The Broad Institute Genome Sequencing Center for Infectious Disease"/>
            <person name="Wu L."/>
            <person name="Ma J."/>
        </authorList>
    </citation>
    <scope>NUCLEOTIDE SEQUENCE [LARGE SCALE GENOMIC DNA]</scope>
    <source>
        <strain evidence="4">CGMCC 4.7152</strain>
    </source>
</reference>
<feature type="transmembrane region" description="Helical" evidence="2">
    <location>
        <begin position="173"/>
        <end position="196"/>
    </location>
</feature>
<accession>A0ABV9WJ18</accession>
<evidence type="ECO:0000313" key="3">
    <source>
        <dbReference type="EMBL" id="MFC5007615.1"/>
    </source>
</evidence>
<dbReference type="Proteomes" id="UP001595912">
    <property type="component" value="Unassembled WGS sequence"/>
</dbReference>
<keyword evidence="2" id="KW-0812">Transmembrane</keyword>
<dbReference type="RefSeq" id="WP_380128253.1">
    <property type="nucleotide sequence ID" value="NZ_JBHSIU010000130.1"/>
</dbReference>
<evidence type="ECO:0000313" key="4">
    <source>
        <dbReference type="Proteomes" id="UP001595912"/>
    </source>
</evidence>
<sequence length="241" mass="27210">MTQEATSRGGEFQFPVLQRVLTTYFPGPGHEEDHSEEFIRRYKRFGEETIEFLGIKTELEDAINRHPMVAALEVNFALGLDLPDDEVRKHLMSLYDQINELGVYDRERIKAQRPEGTELLRSYFLVPVRLPAALTQRKGFPSVVPIGAVFVAGLLLLVAGTAVFRLLPAALHLVANFITVIGLLTMGLSAWAMFWLRRAALHPEEAAEAQDAESAGRRRKGRKADEPRAPSRWAAWTRFRT</sequence>
<evidence type="ECO:0000256" key="1">
    <source>
        <dbReference type="SAM" id="MobiDB-lite"/>
    </source>
</evidence>